<gene>
    <name evidence="2" type="ORF">PCOR1329_LOCUS55410</name>
</gene>
<proteinExistence type="predicted"/>
<comment type="caution">
    <text evidence="2">The sequence shown here is derived from an EMBL/GenBank/DDBJ whole genome shotgun (WGS) entry which is preliminary data.</text>
</comment>
<dbReference type="Proteomes" id="UP001189429">
    <property type="component" value="Unassembled WGS sequence"/>
</dbReference>
<evidence type="ECO:0000313" key="3">
    <source>
        <dbReference type="Proteomes" id="UP001189429"/>
    </source>
</evidence>
<feature type="non-terminal residue" evidence="2">
    <location>
        <position position="1"/>
    </location>
</feature>
<feature type="non-terminal residue" evidence="2">
    <location>
        <position position="1060"/>
    </location>
</feature>
<feature type="region of interest" description="Disordered" evidence="1">
    <location>
        <begin position="41"/>
        <end position="86"/>
    </location>
</feature>
<feature type="compositionally biased region" description="Low complexity" evidence="1">
    <location>
        <begin position="957"/>
        <end position="985"/>
    </location>
</feature>
<keyword evidence="3" id="KW-1185">Reference proteome</keyword>
<feature type="region of interest" description="Disordered" evidence="1">
    <location>
        <begin position="935"/>
        <end position="986"/>
    </location>
</feature>
<protein>
    <recommendedName>
        <fullName evidence="4">Protein xylosyltransferase</fullName>
    </recommendedName>
</protein>
<feature type="compositionally biased region" description="Polar residues" evidence="1">
    <location>
        <begin position="1027"/>
        <end position="1044"/>
    </location>
</feature>
<sequence>MFSAEHPDWACRCCSPGATGQGPLESRWSVYVAVTPQLGDAVGSSPSPGGREAAVTPQHGDAVAPAPATSDGRLHRGRECSSQGPNFGHVATPKECDQLAASEAECGSAFMFSVRHPEWQCRCCAPAGADGGPSSDAWDVYRVCVLAVCFSSPIPTLPPVSQPFAGLPIVSPAPQWLAREDALVVDARANAAEGRASGGILIVQAVLADAGSIWGRQSARPQWLRAILATNRAHARRHGHAMILRAQPTQPQLTRWQLRQCGKKSTLECVKDNERENFNWEKHLMVSDYLMSPQNFSHILMLDADAALVQPSKDTLSGIADILQDKGVDLFMTNEDWLLYGENRINGGLMMAKNTLFTRQLFQDTFDAHIQGPKKLKNWRIGVDLMECSSNEQICLNELWSGSGRAHFAHKAMMASGKRYNRGAERGIDGLDVELMHWMGGSKGTAGRALCRGRGGDLTGEGPNGYGCRGCNDLDPGTVSAVVEALEARATGESRRLRVAGGAPTVGPGPGFAFLRWVIFDNFWGWYCEICQKNVGDKVWHQGGNLWTMTLGASTPDIPRFQYLGWTLLANLAIGHLRNDWDYDDGDRDGVPTCYPPARAALERLARAAALLAVGSGAEGPGPEGRWRPVFWEPVPFHSRPGHGEAAGRFGGEPRGARLEAHCDEWERSLAERTQQLRERAEAFRAQWDDQMIAFFHFIVFRLVSIQDAAAAAAPETPRHPGAAPRGAPGARPQAAGWSEVEVLVCVPGPLDSAASGFPVHKILWTSSGLSLVNVCERAAVVGQPEPLEALGMLATFLEQTRGQGQEPDGRLYLVVPWANAVFNALPAAAEAAEVVDRYERAAAEELGPGWAARGVAPPAVAAQEALQGGFGALAGPAEALAEARGGREEEDACVLHGRPFGQRLRPRCRLRPPCCGASRQKAQEGWCWTTGSSCSGAWRQGPPRAVQAASRGTALSSAPPTAPSTRPSRPSTPAGPSRAAACGARRARSSWRNFPSCGAGTARPSGCICSWSTACQRPAPRWRGSCCTTSQRTGWTGSSTPTMRSRRQGPSPPARTAAG</sequence>
<evidence type="ECO:0000256" key="1">
    <source>
        <dbReference type="SAM" id="MobiDB-lite"/>
    </source>
</evidence>
<accession>A0ABN9V9Q6</accession>
<evidence type="ECO:0000313" key="2">
    <source>
        <dbReference type="EMBL" id="CAK0868885.1"/>
    </source>
</evidence>
<name>A0ABN9V9Q6_9DINO</name>
<reference evidence="2" key="1">
    <citation type="submission" date="2023-10" db="EMBL/GenBank/DDBJ databases">
        <authorList>
            <person name="Chen Y."/>
            <person name="Shah S."/>
            <person name="Dougan E. K."/>
            <person name="Thang M."/>
            <person name="Chan C."/>
        </authorList>
    </citation>
    <scope>NUCLEOTIDE SEQUENCE [LARGE SCALE GENOMIC DNA]</scope>
</reference>
<dbReference type="EMBL" id="CAUYUJ010016794">
    <property type="protein sequence ID" value="CAK0868885.1"/>
    <property type="molecule type" value="Genomic_DNA"/>
</dbReference>
<feature type="region of interest" description="Disordered" evidence="1">
    <location>
        <begin position="1023"/>
        <end position="1060"/>
    </location>
</feature>
<evidence type="ECO:0008006" key="4">
    <source>
        <dbReference type="Google" id="ProtNLM"/>
    </source>
</evidence>
<organism evidence="2 3">
    <name type="scientific">Prorocentrum cordatum</name>
    <dbReference type="NCBI Taxonomy" id="2364126"/>
    <lineage>
        <taxon>Eukaryota</taxon>
        <taxon>Sar</taxon>
        <taxon>Alveolata</taxon>
        <taxon>Dinophyceae</taxon>
        <taxon>Prorocentrales</taxon>
        <taxon>Prorocentraceae</taxon>
        <taxon>Prorocentrum</taxon>
    </lineage>
</organism>